<dbReference type="EMBL" id="BGPR01005804">
    <property type="protein sequence ID" value="GBN13557.1"/>
    <property type="molecule type" value="Genomic_DNA"/>
</dbReference>
<feature type="region of interest" description="Disordered" evidence="1">
    <location>
        <begin position="77"/>
        <end position="178"/>
    </location>
</feature>
<accession>A0A4Y2LJP5</accession>
<comment type="caution">
    <text evidence="2">The sequence shown here is derived from an EMBL/GenBank/DDBJ whole genome shotgun (WGS) entry which is preliminary data.</text>
</comment>
<sequence length="228" mass="25058">MHAVSQHRNIFQKTLGQNGESEPREEIGVHVQVPLSGSPGFFVGELGFRLRRPLGWTEQKFPENRRVFAQGVDGRSSKIGSGLHTVPLLDTPFGAPPVSRLDDHEDQEPCGPAHGQQSGARPPRQSVQADGAAQRAPGHQQQAPEEGAVPGGPQDAPRHAQRNRRVARVTSPTSASSTRVRLVLLRPSGKAYRMSSFPVREFLRYFARPDRPRVGAEIFLDAKLRSMT</sequence>
<reference evidence="2 3" key="1">
    <citation type="journal article" date="2019" name="Sci. Rep.">
        <title>Orb-weaving spider Araneus ventricosus genome elucidates the spidroin gene catalogue.</title>
        <authorList>
            <person name="Kono N."/>
            <person name="Nakamura H."/>
            <person name="Ohtoshi R."/>
            <person name="Moran D.A.P."/>
            <person name="Shinohara A."/>
            <person name="Yoshida Y."/>
            <person name="Fujiwara M."/>
            <person name="Mori M."/>
            <person name="Tomita M."/>
            <person name="Arakawa K."/>
        </authorList>
    </citation>
    <scope>NUCLEOTIDE SEQUENCE [LARGE SCALE GENOMIC DNA]</scope>
</reference>
<keyword evidence="3" id="KW-1185">Reference proteome</keyword>
<proteinExistence type="predicted"/>
<evidence type="ECO:0000313" key="2">
    <source>
        <dbReference type="EMBL" id="GBN13557.1"/>
    </source>
</evidence>
<feature type="region of interest" description="Disordered" evidence="1">
    <location>
        <begin position="1"/>
        <end position="26"/>
    </location>
</feature>
<protein>
    <submittedName>
        <fullName evidence="2">Uncharacterized protein</fullName>
    </submittedName>
</protein>
<name>A0A4Y2LJP5_ARAVE</name>
<evidence type="ECO:0000313" key="3">
    <source>
        <dbReference type="Proteomes" id="UP000499080"/>
    </source>
</evidence>
<evidence type="ECO:0000256" key="1">
    <source>
        <dbReference type="SAM" id="MobiDB-lite"/>
    </source>
</evidence>
<organism evidence="2 3">
    <name type="scientific">Araneus ventricosus</name>
    <name type="common">Orbweaver spider</name>
    <name type="synonym">Epeira ventricosa</name>
    <dbReference type="NCBI Taxonomy" id="182803"/>
    <lineage>
        <taxon>Eukaryota</taxon>
        <taxon>Metazoa</taxon>
        <taxon>Ecdysozoa</taxon>
        <taxon>Arthropoda</taxon>
        <taxon>Chelicerata</taxon>
        <taxon>Arachnida</taxon>
        <taxon>Araneae</taxon>
        <taxon>Araneomorphae</taxon>
        <taxon>Entelegynae</taxon>
        <taxon>Araneoidea</taxon>
        <taxon>Araneidae</taxon>
        <taxon>Araneus</taxon>
    </lineage>
</organism>
<feature type="compositionally biased region" description="Polar residues" evidence="1">
    <location>
        <begin position="1"/>
        <end position="20"/>
    </location>
</feature>
<gene>
    <name evidence="2" type="ORF">AVEN_37383_1</name>
</gene>
<dbReference type="AlphaFoldDB" id="A0A4Y2LJP5"/>
<dbReference type="Proteomes" id="UP000499080">
    <property type="component" value="Unassembled WGS sequence"/>
</dbReference>